<gene>
    <name evidence="2" type="ORF">C1H46_007667</name>
</gene>
<keyword evidence="1" id="KW-0732">Signal</keyword>
<reference evidence="2 3" key="1">
    <citation type="journal article" date="2019" name="G3 (Bethesda)">
        <title>Sequencing of a Wild Apple (Malus baccata) Genome Unravels the Differences Between Cultivated and Wild Apple Species Regarding Disease Resistance and Cold Tolerance.</title>
        <authorList>
            <person name="Chen X."/>
        </authorList>
    </citation>
    <scope>NUCLEOTIDE SEQUENCE [LARGE SCALE GENOMIC DNA]</scope>
    <source>
        <strain evidence="3">cv. Shandingzi</strain>
        <tissue evidence="2">Leaves</tissue>
    </source>
</reference>
<feature type="chain" id="PRO_5022224183" description="Secreted protein" evidence="1">
    <location>
        <begin position="18"/>
        <end position="85"/>
    </location>
</feature>
<protein>
    <recommendedName>
        <fullName evidence="4">Secreted protein</fullName>
    </recommendedName>
</protein>
<name>A0A540N6P0_MALBA</name>
<evidence type="ECO:0008006" key="4">
    <source>
        <dbReference type="Google" id="ProtNLM"/>
    </source>
</evidence>
<dbReference type="AlphaFoldDB" id="A0A540N6P0"/>
<dbReference type="Proteomes" id="UP000315295">
    <property type="component" value="Unassembled WGS sequence"/>
</dbReference>
<feature type="signal peptide" evidence="1">
    <location>
        <begin position="1"/>
        <end position="17"/>
    </location>
</feature>
<evidence type="ECO:0000313" key="3">
    <source>
        <dbReference type="Proteomes" id="UP000315295"/>
    </source>
</evidence>
<evidence type="ECO:0000256" key="1">
    <source>
        <dbReference type="SAM" id="SignalP"/>
    </source>
</evidence>
<accession>A0A540N6P0</accession>
<keyword evidence="3" id="KW-1185">Reference proteome</keyword>
<proteinExistence type="predicted"/>
<comment type="caution">
    <text evidence="2">The sequence shown here is derived from an EMBL/GenBank/DDBJ whole genome shotgun (WGS) entry which is preliminary data.</text>
</comment>
<sequence>MVVEIILVRGLALLGLALEVGSYGGDRGPVWKQAVKVRPKNPQGLTNRQGNMNPPLEMRCDLRIGCRNLEQARGIRLRGLDSCKA</sequence>
<organism evidence="2 3">
    <name type="scientific">Malus baccata</name>
    <name type="common">Siberian crab apple</name>
    <name type="synonym">Pyrus baccata</name>
    <dbReference type="NCBI Taxonomy" id="106549"/>
    <lineage>
        <taxon>Eukaryota</taxon>
        <taxon>Viridiplantae</taxon>
        <taxon>Streptophyta</taxon>
        <taxon>Embryophyta</taxon>
        <taxon>Tracheophyta</taxon>
        <taxon>Spermatophyta</taxon>
        <taxon>Magnoliopsida</taxon>
        <taxon>eudicotyledons</taxon>
        <taxon>Gunneridae</taxon>
        <taxon>Pentapetalae</taxon>
        <taxon>rosids</taxon>
        <taxon>fabids</taxon>
        <taxon>Rosales</taxon>
        <taxon>Rosaceae</taxon>
        <taxon>Amygdaloideae</taxon>
        <taxon>Maleae</taxon>
        <taxon>Malus</taxon>
    </lineage>
</organism>
<evidence type="ECO:0000313" key="2">
    <source>
        <dbReference type="EMBL" id="TQE06718.1"/>
    </source>
</evidence>
<dbReference type="EMBL" id="VIEB01000099">
    <property type="protein sequence ID" value="TQE06718.1"/>
    <property type="molecule type" value="Genomic_DNA"/>
</dbReference>